<evidence type="ECO:0000256" key="4">
    <source>
        <dbReference type="ARBA" id="ARBA00022490"/>
    </source>
</evidence>
<feature type="region of interest" description="Disordered" evidence="6">
    <location>
        <begin position="306"/>
        <end position="331"/>
    </location>
</feature>
<evidence type="ECO:0000256" key="3">
    <source>
        <dbReference type="ARBA" id="ARBA00022296"/>
    </source>
</evidence>
<name>A0ABX0I3G1_9BURK</name>
<dbReference type="PANTHER" id="PTHR38103">
    <property type="entry name" value="RECOMBINATION-ASSOCIATED PROTEIN RDGC"/>
    <property type="match status" value="1"/>
</dbReference>
<comment type="caution">
    <text evidence="7">The sequence shown here is derived from an EMBL/GenBank/DDBJ whole genome shotgun (WGS) entry which is preliminary data.</text>
</comment>
<gene>
    <name evidence="7" type="ORF">G7087_16995</name>
</gene>
<dbReference type="InterPro" id="IPR007476">
    <property type="entry name" value="RdgC"/>
</dbReference>
<evidence type="ECO:0000313" key="7">
    <source>
        <dbReference type="EMBL" id="NHL00081.1"/>
    </source>
</evidence>
<comment type="subcellular location">
    <subcellularLocation>
        <location evidence="1">Cytoplasm</location>
        <location evidence="1">Nucleoid</location>
    </subcellularLocation>
</comment>
<evidence type="ECO:0000256" key="2">
    <source>
        <dbReference type="ARBA" id="ARBA00008657"/>
    </source>
</evidence>
<dbReference type="Pfam" id="PF04381">
    <property type="entry name" value="RdgC"/>
    <property type="match status" value="1"/>
</dbReference>
<organism evidence="7 8">
    <name type="scientific">Rubrivivax benzoatilyticus</name>
    <dbReference type="NCBI Taxonomy" id="316997"/>
    <lineage>
        <taxon>Bacteria</taxon>
        <taxon>Pseudomonadati</taxon>
        <taxon>Pseudomonadota</taxon>
        <taxon>Betaproteobacteria</taxon>
        <taxon>Burkholderiales</taxon>
        <taxon>Sphaerotilaceae</taxon>
        <taxon>Rubrivivax</taxon>
    </lineage>
</organism>
<protein>
    <recommendedName>
        <fullName evidence="3">Recombination-associated protein RdgC</fullName>
    </recommendedName>
</protein>
<evidence type="ECO:0000256" key="5">
    <source>
        <dbReference type="ARBA" id="ARBA00023172"/>
    </source>
</evidence>
<dbReference type="PANTHER" id="PTHR38103:SF1">
    <property type="entry name" value="RECOMBINATION-ASSOCIATED PROTEIN RDGC"/>
    <property type="match status" value="1"/>
</dbReference>
<dbReference type="NCBIfam" id="NF001464">
    <property type="entry name" value="PRK00321.1-5"/>
    <property type="match status" value="1"/>
</dbReference>
<accession>A0ABX0I3G1</accession>
<sequence length="331" mass="35508">MFKNALVYRIEHWDAPDLAEIEDRLAGARFLPCGATDPESSGFVEPRGENHGALAESVGGQIILKLRAETKAVPGGVVKDELERRLDAIEQETGRRPKGKRAKELKEEIVRELLPRAFPKRSATMVWIAPKAGLVVLGVTGAKKADAIVTRLVELMGGGFRLGLAQTQLAPATAMAAWLADKEAPAGFTIDRDCELKQPDSEKAAVRYARHTLELDEIGEHIRAGKLPTQLALTWQGRVSFVLAESMAIKRIKLLDGVLEQAEAQAQREGRDFDGDVALVTGELSQLIADLAEALGGWQERGDAAPAPLPVPAVAPGAPAAATASTDAPWD</sequence>
<evidence type="ECO:0000256" key="6">
    <source>
        <dbReference type="SAM" id="MobiDB-lite"/>
    </source>
</evidence>
<proteinExistence type="inferred from homology"/>
<reference evidence="7 8" key="1">
    <citation type="submission" date="2020-03" db="EMBL/GenBank/DDBJ databases">
        <title>Rubrivivax benzoatilyticus JA2 (sequenced after 10 years sub-culturing).</title>
        <authorList>
            <person name="Gupta D."/>
            <person name="Chintalapati S."/>
            <person name="Chintalapati V.R."/>
        </authorList>
    </citation>
    <scope>NUCLEOTIDE SEQUENCE [LARGE SCALE GENOMIC DNA]</scope>
    <source>
        <strain evidence="7 8">JA2-Mal</strain>
    </source>
</reference>
<keyword evidence="4" id="KW-0963">Cytoplasm</keyword>
<evidence type="ECO:0000313" key="8">
    <source>
        <dbReference type="Proteomes" id="UP000802098"/>
    </source>
</evidence>
<dbReference type="Proteomes" id="UP000802098">
    <property type="component" value="Unassembled WGS sequence"/>
</dbReference>
<keyword evidence="5" id="KW-0233">DNA recombination</keyword>
<dbReference type="NCBIfam" id="NF001463">
    <property type="entry name" value="PRK00321.1-4"/>
    <property type="match status" value="1"/>
</dbReference>
<keyword evidence="8" id="KW-1185">Reference proteome</keyword>
<dbReference type="RefSeq" id="WP_009858483.1">
    <property type="nucleotide sequence ID" value="NZ_JAAOCD010000010.1"/>
</dbReference>
<evidence type="ECO:0000256" key="1">
    <source>
        <dbReference type="ARBA" id="ARBA00004453"/>
    </source>
</evidence>
<dbReference type="EMBL" id="JAAOCD010000010">
    <property type="protein sequence ID" value="NHL00081.1"/>
    <property type="molecule type" value="Genomic_DNA"/>
</dbReference>
<comment type="similarity">
    <text evidence="2">Belongs to the RdgC family.</text>
</comment>
<feature type="compositionally biased region" description="Low complexity" evidence="6">
    <location>
        <begin position="314"/>
        <end position="331"/>
    </location>
</feature>